<dbReference type="RefSeq" id="WP_054595843.1">
    <property type="nucleotide sequence ID" value="NZ_CP012830.1"/>
</dbReference>
<reference evidence="1 2" key="2">
    <citation type="journal article" date="2018" name="Nature">
        <title>Mutant phenotypes for thousands of bacterial genes of unknown function.</title>
        <authorList>
            <person name="Price M.N."/>
            <person name="Wetmore K.M."/>
            <person name="Waters R.J."/>
            <person name="Callaghan M."/>
            <person name="Ray J."/>
            <person name="Liu H."/>
            <person name="Kuehl J.V."/>
            <person name="Melnyk R.A."/>
            <person name="Lamson J.S."/>
            <person name="Suh Y."/>
            <person name="Carlson H.K."/>
            <person name="Esquivel Z."/>
            <person name="Sadeeshkumar H."/>
            <person name="Chakraborty R."/>
            <person name="Zane G.M."/>
            <person name="Rubin B.E."/>
            <person name="Wall J.D."/>
            <person name="Visel A."/>
            <person name="Bristow J."/>
            <person name="Blow M.J."/>
            <person name="Arkin A.P."/>
            <person name="Deutschbauer A.M."/>
        </authorList>
    </citation>
    <scope>NUCLEOTIDE SEQUENCE [LARGE SCALE GENOMIC DNA]</scope>
    <source>
        <strain evidence="1 2">FW300-N2E3</strain>
    </source>
</reference>
<sequence>MKVIRALKPANASRVAGVLLAVLTTPVVAVTVEMSAMFRPDPAKPMQNAFENTTPQGGYCKDHPAYCENGVFSIALPIRFRSVAAIQPLHGERQGPMFRVPSSWKEVTVINDSTGEPETVKMRINGIGAAYTIKDPLPGGVWQSSWVNAPSPCIYGGVGYGHALYYAFFWRVPANAGVCSKQAQQLIPESLQFAYQDVSFSYELITPDPLKMSAGTYRGVLNYTVGPYKDFDMGDMLLPDDDLITLNFTLRVEHTLKVEIPPGGNRVELVPQGGWQAWLTQGRKPTRLFRDQTFNISASSRFKMLVECQITGLFDCMIRDPVSQRAATVQLSVSLPNGLTDVSGQPVKRRPLHVGQVNAQAFNPGFYVDRAPGVLHFEIARSYVDYMLKPGVAANYFGSITVIWDSEVG</sequence>
<proteinExistence type="predicted"/>
<dbReference type="OrthoDB" id="6764591at2"/>
<evidence type="ECO:0000313" key="2">
    <source>
        <dbReference type="Proteomes" id="UP000066487"/>
    </source>
</evidence>
<reference evidence="2" key="1">
    <citation type="submission" date="2015-09" db="EMBL/GenBank/DDBJ databases">
        <title>Whole genome sequence of Pseudomonas fluorescens FW300-N2E3.</title>
        <authorList>
            <person name="Ray J."/>
            <person name="Melnyk R."/>
            <person name="Deutschbauer A."/>
        </authorList>
    </citation>
    <scope>NUCLEOTIDE SEQUENCE [LARGE SCALE GENOMIC DNA]</scope>
    <source>
        <strain evidence="2">FW300-N2E3</strain>
    </source>
</reference>
<name>A0A0N9VQX8_PSEFL</name>
<dbReference type="EMBL" id="CP012830">
    <property type="protein sequence ID" value="ALI02521.1"/>
    <property type="molecule type" value="Genomic_DNA"/>
</dbReference>
<accession>A0A0N9VQX8</accession>
<dbReference type="Proteomes" id="UP000066487">
    <property type="component" value="Chromosome"/>
</dbReference>
<evidence type="ECO:0000313" key="1">
    <source>
        <dbReference type="EMBL" id="ALI02521.1"/>
    </source>
</evidence>
<organism evidence="1 2">
    <name type="scientific">Pseudomonas fluorescens</name>
    <dbReference type="NCBI Taxonomy" id="294"/>
    <lineage>
        <taxon>Bacteria</taxon>
        <taxon>Pseudomonadati</taxon>
        <taxon>Pseudomonadota</taxon>
        <taxon>Gammaproteobacteria</taxon>
        <taxon>Pseudomonadales</taxon>
        <taxon>Pseudomonadaceae</taxon>
        <taxon>Pseudomonas</taxon>
    </lineage>
</organism>
<dbReference type="AlphaFoldDB" id="A0A0N9VQX8"/>
<protein>
    <submittedName>
        <fullName evidence="1">Uncharacterized protein</fullName>
    </submittedName>
</protein>
<gene>
    <name evidence="1" type="ORF">AO353_16100</name>
</gene>